<keyword evidence="2" id="KW-0805">Transcription regulation</keyword>
<reference evidence="7 8" key="1">
    <citation type="submission" date="2019-09" db="EMBL/GenBank/DDBJ databases">
        <authorList>
            <person name="Depoorter E."/>
        </authorList>
    </citation>
    <scope>NUCLEOTIDE SEQUENCE [LARGE SCALE GENOMIC DNA]</scope>
    <source>
        <strain evidence="7">LMG 20980</strain>
    </source>
</reference>
<evidence type="ECO:0000313" key="6">
    <source>
        <dbReference type="EMBL" id="MBM2766366.1"/>
    </source>
</evidence>
<keyword evidence="3" id="KW-0238">DNA-binding</keyword>
<gene>
    <name evidence="7" type="ORF">BAN20980_01435</name>
    <name evidence="6" type="ORF">JQK92_07990</name>
</gene>
<evidence type="ECO:0000256" key="1">
    <source>
        <dbReference type="ARBA" id="ARBA00009437"/>
    </source>
</evidence>
<reference evidence="6 9" key="2">
    <citation type="submission" date="2021-02" db="EMBL/GenBank/DDBJ databases">
        <title>Draft genome of the type strains Burkholderia anthina DSM16086.</title>
        <authorList>
            <person name="Hertel R."/>
            <person name="Meissner J."/>
            <person name="Poehlein A."/>
            <person name="Daniel R."/>
            <person name="Commichau F.M."/>
        </authorList>
    </citation>
    <scope>NUCLEOTIDE SEQUENCE [LARGE SCALE GENOMIC DNA]</scope>
    <source>
        <strain evidence="6 9">DSM 16086</strain>
    </source>
</reference>
<evidence type="ECO:0000256" key="3">
    <source>
        <dbReference type="ARBA" id="ARBA00023125"/>
    </source>
</evidence>
<dbReference type="Pfam" id="PF00126">
    <property type="entry name" value="HTH_1"/>
    <property type="match status" value="1"/>
</dbReference>
<dbReference type="PANTHER" id="PTHR30537">
    <property type="entry name" value="HTH-TYPE TRANSCRIPTIONAL REGULATOR"/>
    <property type="match status" value="1"/>
</dbReference>
<dbReference type="GO" id="GO:0006351">
    <property type="term" value="P:DNA-templated transcription"/>
    <property type="evidence" value="ECO:0007669"/>
    <property type="project" value="TreeGrafter"/>
</dbReference>
<dbReference type="CDD" id="cd08479">
    <property type="entry name" value="PBP2_CrgA_like_9"/>
    <property type="match status" value="1"/>
</dbReference>
<dbReference type="Gene3D" id="3.40.190.290">
    <property type="match status" value="1"/>
</dbReference>
<dbReference type="Proteomes" id="UP000755577">
    <property type="component" value="Unassembled WGS sequence"/>
</dbReference>
<dbReference type="AlphaFoldDB" id="A0A6P2G5X6"/>
<dbReference type="GO" id="GO:0003700">
    <property type="term" value="F:DNA-binding transcription factor activity"/>
    <property type="evidence" value="ECO:0007669"/>
    <property type="project" value="InterPro"/>
</dbReference>
<dbReference type="Proteomes" id="UP000494201">
    <property type="component" value="Unassembled WGS sequence"/>
</dbReference>
<evidence type="ECO:0000259" key="5">
    <source>
        <dbReference type="PROSITE" id="PS50931"/>
    </source>
</evidence>
<dbReference type="SUPFAM" id="SSF46785">
    <property type="entry name" value="Winged helix' DNA-binding domain"/>
    <property type="match status" value="1"/>
</dbReference>
<dbReference type="RefSeq" id="WP_174925606.1">
    <property type="nucleotide sequence ID" value="NZ_CABVLY010000004.1"/>
</dbReference>
<evidence type="ECO:0000313" key="8">
    <source>
        <dbReference type="Proteomes" id="UP000494201"/>
    </source>
</evidence>
<dbReference type="PROSITE" id="PS50931">
    <property type="entry name" value="HTH_LYSR"/>
    <property type="match status" value="1"/>
</dbReference>
<evidence type="ECO:0000256" key="4">
    <source>
        <dbReference type="ARBA" id="ARBA00023163"/>
    </source>
</evidence>
<comment type="similarity">
    <text evidence="1">Belongs to the LysR transcriptional regulatory family.</text>
</comment>
<proteinExistence type="inferred from homology"/>
<dbReference type="FunFam" id="3.40.190.290:FF:000001">
    <property type="entry name" value="Transcriptional regulator, LysR family"/>
    <property type="match status" value="1"/>
</dbReference>
<dbReference type="EMBL" id="JAFCIQ010000004">
    <property type="protein sequence ID" value="MBM2766366.1"/>
    <property type="molecule type" value="Genomic_DNA"/>
</dbReference>
<dbReference type="InterPro" id="IPR036388">
    <property type="entry name" value="WH-like_DNA-bd_sf"/>
</dbReference>
<dbReference type="EMBL" id="CABVLY010000004">
    <property type="protein sequence ID" value="VVU48736.1"/>
    <property type="molecule type" value="Genomic_DNA"/>
</dbReference>
<protein>
    <submittedName>
        <fullName evidence="7">LysR family transcriptional regulator</fullName>
    </submittedName>
</protein>
<dbReference type="GeneID" id="56499466"/>
<dbReference type="SUPFAM" id="SSF53850">
    <property type="entry name" value="Periplasmic binding protein-like II"/>
    <property type="match status" value="1"/>
</dbReference>
<dbReference type="GO" id="GO:0043565">
    <property type="term" value="F:sequence-specific DNA binding"/>
    <property type="evidence" value="ECO:0007669"/>
    <property type="project" value="TreeGrafter"/>
</dbReference>
<evidence type="ECO:0000313" key="9">
    <source>
        <dbReference type="Proteomes" id="UP000755577"/>
    </source>
</evidence>
<keyword evidence="9" id="KW-1185">Reference proteome</keyword>
<dbReference type="InterPro" id="IPR005119">
    <property type="entry name" value="LysR_subst-bd"/>
</dbReference>
<dbReference type="Pfam" id="PF03466">
    <property type="entry name" value="LysR_substrate"/>
    <property type="match status" value="1"/>
</dbReference>
<dbReference type="PANTHER" id="PTHR30537:SF5">
    <property type="entry name" value="HTH-TYPE TRANSCRIPTIONAL ACTIVATOR TTDR-RELATED"/>
    <property type="match status" value="1"/>
</dbReference>
<name>A0A6P2G5X6_9BURK</name>
<dbReference type="InterPro" id="IPR058163">
    <property type="entry name" value="LysR-type_TF_proteobact-type"/>
</dbReference>
<sequence length="320" mass="35089">METHNALLANNDGFLRDLQLFCTVARRSSFVTASTEMGISPSHVSKRIALLESALGVKLFVRTTRRVTITSDGEAAFQWAQKILDDVQGMADTFSGLAGEPRGLIRISTSLRLGREHVSPILSLLRQRYGGLEIWLELLDRRADLVGENFDIDVRVGEIQEPHLIAHKIADSARVLCAAPSYLARAGTPKCLGDLAQHDCLLFRGRDQRFGVWRLTGPSGEETVKVTGPVASNHSDIVRQWALDGYGVIMASVWDVASSLRSGALVRILPGYSQRADVWAVTSARSSSSAKIRVCVAFLKENLTRGPYALITRGFDDDRG</sequence>
<dbReference type="InterPro" id="IPR036390">
    <property type="entry name" value="WH_DNA-bd_sf"/>
</dbReference>
<evidence type="ECO:0000256" key="2">
    <source>
        <dbReference type="ARBA" id="ARBA00023015"/>
    </source>
</evidence>
<organism evidence="7 8">
    <name type="scientific">Burkholderia anthina</name>
    <dbReference type="NCBI Taxonomy" id="179879"/>
    <lineage>
        <taxon>Bacteria</taxon>
        <taxon>Pseudomonadati</taxon>
        <taxon>Pseudomonadota</taxon>
        <taxon>Betaproteobacteria</taxon>
        <taxon>Burkholderiales</taxon>
        <taxon>Burkholderiaceae</taxon>
        <taxon>Burkholderia</taxon>
        <taxon>Burkholderia cepacia complex</taxon>
    </lineage>
</organism>
<feature type="domain" description="HTH lysR-type" evidence="5">
    <location>
        <begin position="15"/>
        <end position="70"/>
    </location>
</feature>
<dbReference type="FunFam" id="1.10.10.10:FF:000001">
    <property type="entry name" value="LysR family transcriptional regulator"/>
    <property type="match status" value="1"/>
</dbReference>
<evidence type="ECO:0000313" key="7">
    <source>
        <dbReference type="EMBL" id="VVU48736.1"/>
    </source>
</evidence>
<accession>A0A6P2G5X6</accession>
<keyword evidence="4" id="KW-0804">Transcription</keyword>
<dbReference type="InterPro" id="IPR000847">
    <property type="entry name" value="LysR_HTH_N"/>
</dbReference>
<dbReference type="Gene3D" id="1.10.10.10">
    <property type="entry name" value="Winged helix-like DNA-binding domain superfamily/Winged helix DNA-binding domain"/>
    <property type="match status" value="1"/>
</dbReference>